<dbReference type="Gene3D" id="3.90.580.10">
    <property type="entry name" value="Zinc finger, CHC2-type domain"/>
    <property type="match status" value="1"/>
</dbReference>
<accession>A0A3R8LFC0</accession>
<reference evidence="1" key="1">
    <citation type="submission" date="2018-10" db="EMBL/GenBank/DDBJ databases">
        <title>Schaedlerella arabinophila gen. nov. sp. nov., isolated from the mouse intestinal tract and comparative analysis with the genome of the closely related altered Schaedler flora strain ASF502.</title>
        <authorList>
            <person name="Miyake S."/>
            <person name="Soh M."/>
            <person name="Seedorf H."/>
        </authorList>
    </citation>
    <scope>NUCLEOTIDE SEQUENCE [LARGE SCALE GENOMIC DNA]</scope>
    <source>
        <strain evidence="1">DSM 106076</strain>
    </source>
</reference>
<dbReference type="GO" id="GO:0006260">
    <property type="term" value="P:DNA replication"/>
    <property type="evidence" value="ECO:0007669"/>
    <property type="project" value="InterPro"/>
</dbReference>
<organism evidence="1 2">
    <name type="scientific">Schaedlerella arabinosiphila</name>
    <dbReference type="NCBI Taxonomy" id="2044587"/>
    <lineage>
        <taxon>Bacteria</taxon>
        <taxon>Bacillati</taxon>
        <taxon>Bacillota</taxon>
        <taxon>Clostridia</taxon>
        <taxon>Lachnospirales</taxon>
        <taxon>Lachnospiraceae</taxon>
        <taxon>Schaedlerella</taxon>
    </lineage>
</organism>
<sequence>MKAKPFTITEVGTLLGVQRLPGGNEDSYNVVCPFCGDERGKCNFIVIKNGELVNVYHCFHCGAGGNMLTLYADLNGIYGENRYQRAYWKIQEELPMGIQECKMREKRVLLREKRCKEQLAEPVDYEKRDTVYREMLKLLKLSYRHKEDLRRRGLTEEEISRMEQLGYRSTCAEDSVSIARRLIKSGCNLMGVPGFFVNRNGDWEIAFYKKNSGYLCPVWSFDGRLAAFQIRLDVPYQKRKYIWLSSAKLNKGCSPGSPVSLSGDPDVRRVFVTEGILKAEITHQRTGETYIGNPGVMNHKELKQMLIQLKEQGLQEVVEANDMDKLMRLDCHEDYGPECRTCNAYGLECPKKKEKREQIRKGCLKLYEICEELSLSCSRAAWDTDGEGMWQGQYKGIDDWELRKPEDFYEKAAA</sequence>
<dbReference type="Proteomes" id="UP000274920">
    <property type="component" value="Unassembled WGS sequence"/>
</dbReference>
<dbReference type="RefSeq" id="WP_125127641.1">
    <property type="nucleotide sequence ID" value="NZ_RHJS01000002.1"/>
</dbReference>
<protein>
    <recommendedName>
        <fullName evidence="3">Zinc finger CHC2-type domain-containing protein</fullName>
    </recommendedName>
</protein>
<keyword evidence="2" id="KW-1185">Reference proteome</keyword>
<comment type="caution">
    <text evidence="1">The sequence shown here is derived from an EMBL/GenBank/DDBJ whole genome shotgun (WGS) entry which is preliminary data.</text>
</comment>
<dbReference type="GO" id="GO:0008270">
    <property type="term" value="F:zinc ion binding"/>
    <property type="evidence" value="ECO:0007669"/>
    <property type="project" value="InterPro"/>
</dbReference>
<name>A0A3R8LFC0_9FIRM</name>
<proteinExistence type="predicted"/>
<evidence type="ECO:0000313" key="2">
    <source>
        <dbReference type="Proteomes" id="UP000274920"/>
    </source>
</evidence>
<evidence type="ECO:0008006" key="3">
    <source>
        <dbReference type="Google" id="ProtNLM"/>
    </source>
</evidence>
<dbReference type="GO" id="GO:0003677">
    <property type="term" value="F:DNA binding"/>
    <property type="evidence" value="ECO:0007669"/>
    <property type="project" value="InterPro"/>
</dbReference>
<evidence type="ECO:0000313" key="1">
    <source>
        <dbReference type="EMBL" id="RRK32116.1"/>
    </source>
</evidence>
<dbReference type="SUPFAM" id="SSF57783">
    <property type="entry name" value="Zinc beta-ribbon"/>
    <property type="match status" value="1"/>
</dbReference>
<gene>
    <name evidence="1" type="ORF">EBB54_12595</name>
</gene>
<dbReference type="InterPro" id="IPR036977">
    <property type="entry name" value="DNA_primase_Znf_CHC2"/>
</dbReference>
<dbReference type="AlphaFoldDB" id="A0A3R8LFC0"/>
<dbReference type="EMBL" id="RHJS01000002">
    <property type="protein sequence ID" value="RRK32116.1"/>
    <property type="molecule type" value="Genomic_DNA"/>
</dbReference>